<dbReference type="AlphaFoldDB" id="A0A447N627"/>
<evidence type="ECO:0000313" key="2">
    <source>
        <dbReference type="Proteomes" id="UP000282086"/>
    </source>
</evidence>
<dbReference type="EMBL" id="LR134140">
    <property type="protein sequence ID" value="VDZ98749.1"/>
    <property type="molecule type" value="Genomic_DNA"/>
</dbReference>
<protein>
    <submittedName>
        <fullName evidence="1">Uncharacterized protein</fullName>
    </submittedName>
</protein>
<reference evidence="1 2" key="1">
    <citation type="submission" date="2018-12" db="EMBL/GenBank/DDBJ databases">
        <authorList>
            <consortium name="Pathogen Informatics"/>
        </authorList>
    </citation>
    <scope>NUCLEOTIDE SEQUENCE [LARGE SCALE GENOMIC DNA]</scope>
    <source>
        <strain evidence="1 2">NCTC129</strain>
    </source>
</reference>
<sequence length="214" mass="23497">MTFIFALQCGIAYSSIGILHGGNARPPPVGAAGIQFHYPGSARRSARSDVSAFPDNYALPAPSHPAGPSGFLFLKFVQLLLIVFSLGRRHRPGRFSVARDFFLQCRDLFIGACLPARYPASDSHGPLRRITDSIPCSFNPAQIVVYVPPSAYSFLPNTRTWQFSRHQPLFPARPSTLICSSWVAVRKCSVLSSSFAAFNRIIPQAFKLADGFIH</sequence>
<evidence type="ECO:0000313" key="1">
    <source>
        <dbReference type="EMBL" id="VDZ98749.1"/>
    </source>
</evidence>
<name>A0A447N627_SALET</name>
<accession>A0A447N627</accession>
<proteinExistence type="predicted"/>
<gene>
    <name evidence="1" type="ORF">NCTC129_05035</name>
</gene>
<organism evidence="1 2">
    <name type="scientific">Salmonella enterica I</name>
    <dbReference type="NCBI Taxonomy" id="59201"/>
    <lineage>
        <taxon>Bacteria</taxon>
        <taxon>Pseudomonadati</taxon>
        <taxon>Pseudomonadota</taxon>
        <taxon>Gammaproteobacteria</taxon>
        <taxon>Enterobacterales</taxon>
        <taxon>Enterobacteriaceae</taxon>
        <taxon>Salmonella</taxon>
    </lineage>
</organism>
<dbReference type="Proteomes" id="UP000282086">
    <property type="component" value="Chromosome"/>
</dbReference>